<evidence type="ECO:0000256" key="11">
    <source>
        <dbReference type="PROSITE-ProRule" id="PRU00042"/>
    </source>
</evidence>
<keyword evidence="9" id="KW-0804">Transcription</keyword>
<dbReference type="EMBL" id="VSRR010031916">
    <property type="protein sequence ID" value="MPC70897.1"/>
    <property type="molecule type" value="Genomic_DNA"/>
</dbReference>
<dbReference type="AlphaFoldDB" id="A0A5B7HNV1"/>
<dbReference type="PROSITE" id="PS50157">
    <property type="entry name" value="ZINC_FINGER_C2H2_2"/>
    <property type="match status" value="3"/>
</dbReference>
<dbReference type="Gene3D" id="3.30.160.60">
    <property type="entry name" value="Classic Zinc Finger"/>
    <property type="match status" value="3"/>
</dbReference>
<evidence type="ECO:0000313" key="14">
    <source>
        <dbReference type="Proteomes" id="UP000324222"/>
    </source>
</evidence>
<evidence type="ECO:0000256" key="3">
    <source>
        <dbReference type="ARBA" id="ARBA00022723"/>
    </source>
</evidence>
<dbReference type="SUPFAM" id="SSF57667">
    <property type="entry name" value="beta-beta-alpha zinc fingers"/>
    <property type="match status" value="2"/>
</dbReference>
<evidence type="ECO:0000256" key="5">
    <source>
        <dbReference type="ARBA" id="ARBA00022771"/>
    </source>
</evidence>
<gene>
    <name evidence="13" type="primary">rest-a_0</name>
    <name evidence="13" type="ORF">E2C01_065159</name>
</gene>
<dbReference type="FunFam" id="3.30.160.60:FF:001732">
    <property type="entry name" value="Zgc:162936"/>
    <property type="match status" value="1"/>
</dbReference>
<accession>A0A5B7HNV1</accession>
<dbReference type="OrthoDB" id="6335452at2759"/>
<protein>
    <submittedName>
        <fullName evidence="13">RE1-silencing transcription factor A</fullName>
    </submittedName>
</protein>
<evidence type="ECO:0000256" key="6">
    <source>
        <dbReference type="ARBA" id="ARBA00022833"/>
    </source>
</evidence>
<keyword evidence="5 11" id="KW-0863">Zinc-finger</keyword>
<reference evidence="13 14" key="1">
    <citation type="submission" date="2019-05" db="EMBL/GenBank/DDBJ databases">
        <title>Another draft genome of Portunus trituberculatus and its Hox gene families provides insights of decapod evolution.</title>
        <authorList>
            <person name="Jeong J.-H."/>
            <person name="Song I."/>
            <person name="Kim S."/>
            <person name="Choi T."/>
            <person name="Kim D."/>
            <person name="Ryu S."/>
            <person name="Kim W."/>
        </authorList>
    </citation>
    <scope>NUCLEOTIDE SEQUENCE [LARGE SCALE GENOMIC DNA]</scope>
    <source>
        <tissue evidence="13">Muscle</tissue>
    </source>
</reference>
<dbReference type="GO" id="GO:0000981">
    <property type="term" value="F:DNA-binding transcription factor activity, RNA polymerase II-specific"/>
    <property type="evidence" value="ECO:0007669"/>
    <property type="project" value="TreeGrafter"/>
</dbReference>
<dbReference type="GO" id="GO:0005634">
    <property type="term" value="C:nucleus"/>
    <property type="evidence" value="ECO:0007669"/>
    <property type="project" value="UniProtKB-SubCell"/>
</dbReference>
<evidence type="ECO:0000256" key="9">
    <source>
        <dbReference type="ARBA" id="ARBA00023163"/>
    </source>
</evidence>
<keyword evidence="3" id="KW-0479">Metal-binding</keyword>
<dbReference type="GO" id="GO:0005694">
    <property type="term" value="C:chromosome"/>
    <property type="evidence" value="ECO:0007669"/>
    <property type="project" value="UniProtKB-ARBA"/>
</dbReference>
<evidence type="ECO:0000256" key="4">
    <source>
        <dbReference type="ARBA" id="ARBA00022737"/>
    </source>
</evidence>
<dbReference type="PANTHER" id="PTHR23235:SF142">
    <property type="entry name" value="ZINC FINGER PROTEIN 384"/>
    <property type="match status" value="1"/>
</dbReference>
<dbReference type="FunFam" id="3.30.160.60:FF:001480">
    <property type="entry name" value="Si:cabz01071911.3"/>
    <property type="match status" value="1"/>
</dbReference>
<dbReference type="GO" id="GO:0045893">
    <property type="term" value="P:positive regulation of DNA-templated transcription"/>
    <property type="evidence" value="ECO:0007669"/>
    <property type="project" value="UniProtKB-ARBA"/>
</dbReference>
<dbReference type="Pfam" id="PF13465">
    <property type="entry name" value="zf-H2C2_2"/>
    <property type="match status" value="1"/>
</dbReference>
<dbReference type="GO" id="GO:0000978">
    <property type="term" value="F:RNA polymerase II cis-regulatory region sequence-specific DNA binding"/>
    <property type="evidence" value="ECO:0007669"/>
    <property type="project" value="TreeGrafter"/>
</dbReference>
<dbReference type="Proteomes" id="UP000324222">
    <property type="component" value="Unassembled WGS sequence"/>
</dbReference>
<comment type="caution">
    <text evidence="13">The sequence shown here is derived from an EMBL/GenBank/DDBJ whole genome shotgun (WGS) entry which is preliminary data.</text>
</comment>
<dbReference type="InterPro" id="IPR013087">
    <property type="entry name" value="Znf_C2H2_type"/>
</dbReference>
<dbReference type="GO" id="GO:0008270">
    <property type="term" value="F:zinc ion binding"/>
    <property type="evidence" value="ECO:0007669"/>
    <property type="project" value="UniProtKB-KW"/>
</dbReference>
<comment type="similarity">
    <text evidence="2">Belongs to the krueppel C2H2-type zinc-finger protein family.</text>
</comment>
<evidence type="ECO:0000313" key="13">
    <source>
        <dbReference type="EMBL" id="MPC70897.1"/>
    </source>
</evidence>
<keyword evidence="7" id="KW-0805">Transcription regulation</keyword>
<comment type="subcellular location">
    <subcellularLocation>
        <location evidence="1">Nucleus</location>
    </subcellularLocation>
</comment>
<evidence type="ECO:0000256" key="8">
    <source>
        <dbReference type="ARBA" id="ARBA00023125"/>
    </source>
</evidence>
<keyword evidence="10" id="KW-0539">Nucleus</keyword>
<dbReference type="InterPro" id="IPR036236">
    <property type="entry name" value="Znf_C2H2_sf"/>
</dbReference>
<keyword evidence="6" id="KW-0862">Zinc</keyword>
<evidence type="ECO:0000256" key="2">
    <source>
        <dbReference type="ARBA" id="ARBA00006991"/>
    </source>
</evidence>
<feature type="domain" description="C2H2-type" evidence="12">
    <location>
        <begin position="85"/>
        <end position="111"/>
    </location>
</feature>
<proteinExistence type="inferred from homology"/>
<keyword evidence="14" id="KW-1185">Reference proteome</keyword>
<evidence type="ECO:0000256" key="7">
    <source>
        <dbReference type="ARBA" id="ARBA00023015"/>
    </source>
</evidence>
<name>A0A5B7HNV1_PORTR</name>
<evidence type="ECO:0000256" key="1">
    <source>
        <dbReference type="ARBA" id="ARBA00004123"/>
    </source>
</evidence>
<feature type="domain" description="C2H2-type" evidence="12">
    <location>
        <begin position="29"/>
        <end position="56"/>
    </location>
</feature>
<keyword evidence="4" id="KW-0677">Repeat</keyword>
<keyword evidence="8" id="KW-0238">DNA-binding</keyword>
<evidence type="ECO:0000259" key="12">
    <source>
        <dbReference type="PROSITE" id="PS50157"/>
    </source>
</evidence>
<evidence type="ECO:0000256" key="10">
    <source>
        <dbReference type="ARBA" id="ARBA00023242"/>
    </source>
</evidence>
<dbReference type="SMART" id="SM00355">
    <property type="entry name" value="ZnF_C2H2"/>
    <property type="match status" value="3"/>
</dbReference>
<organism evidence="13 14">
    <name type="scientific">Portunus trituberculatus</name>
    <name type="common">Swimming crab</name>
    <name type="synonym">Neptunus trituberculatus</name>
    <dbReference type="NCBI Taxonomy" id="210409"/>
    <lineage>
        <taxon>Eukaryota</taxon>
        <taxon>Metazoa</taxon>
        <taxon>Ecdysozoa</taxon>
        <taxon>Arthropoda</taxon>
        <taxon>Crustacea</taxon>
        <taxon>Multicrustacea</taxon>
        <taxon>Malacostraca</taxon>
        <taxon>Eumalacostraca</taxon>
        <taxon>Eucarida</taxon>
        <taxon>Decapoda</taxon>
        <taxon>Pleocyemata</taxon>
        <taxon>Brachyura</taxon>
        <taxon>Eubrachyura</taxon>
        <taxon>Portunoidea</taxon>
        <taxon>Portunidae</taxon>
        <taxon>Portuninae</taxon>
        <taxon>Portunus</taxon>
    </lineage>
</organism>
<dbReference type="PANTHER" id="PTHR23235">
    <property type="entry name" value="KRUEPPEL-LIKE TRANSCRIPTION FACTOR"/>
    <property type="match status" value="1"/>
</dbReference>
<feature type="domain" description="C2H2-type" evidence="12">
    <location>
        <begin position="57"/>
        <end position="84"/>
    </location>
</feature>
<sequence>MLKVGMDYGGSMLSWTGGHELPCPPTRLHQCAYCTYTTKKKAHLVTHIRLHTGERPFACSQCQFSTVTKERLKRHIRIHTGEKPYSCPQCPYRSAELGNLRIHMKTHKIRE</sequence>